<gene>
    <name evidence="1" type="ORF">F4821DRAFT_265677</name>
</gene>
<organism evidence="1 2">
    <name type="scientific">Hypoxylon rubiginosum</name>
    <dbReference type="NCBI Taxonomy" id="110542"/>
    <lineage>
        <taxon>Eukaryota</taxon>
        <taxon>Fungi</taxon>
        <taxon>Dikarya</taxon>
        <taxon>Ascomycota</taxon>
        <taxon>Pezizomycotina</taxon>
        <taxon>Sordariomycetes</taxon>
        <taxon>Xylariomycetidae</taxon>
        <taxon>Xylariales</taxon>
        <taxon>Hypoxylaceae</taxon>
        <taxon>Hypoxylon</taxon>
    </lineage>
</organism>
<name>A0ACC0CJN4_9PEZI</name>
<reference evidence="1 2" key="1">
    <citation type="journal article" date="2022" name="New Phytol.">
        <title>Ecological generalism drives hyperdiversity of secondary metabolite gene clusters in xylarialean endophytes.</title>
        <authorList>
            <person name="Franco M.E.E."/>
            <person name="Wisecaver J.H."/>
            <person name="Arnold A.E."/>
            <person name="Ju Y.M."/>
            <person name="Slot J.C."/>
            <person name="Ahrendt S."/>
            <person name="Moore L.P."/>
            <person name="Eastman K.E."/>
            <person name="Scott K."/>
            <person name="Konkel Z."/>
            <person name="Mondo S.J."/>
            <person name="Kuo A."/>
            <person name="Hayes R.D."/>
            <person name="Haridas S."/>
            <person name="Andreopoulos B."/>
            <person name="Riley R."/>
            <person name="LaButti K."/>
            <person name="Pangilinan J."/>
            <person name="Lipzen A."/>
            <person name="Amirebrahimi M."/>
            <person name="Yan J."/>
            <person name="Adam C."/>
            <person name="Keymanesh K."/>
            <person name="Ng V."/>
            <person name="Louie K."/>
            <person name="Northen T."/>
            <person name="Drula E."/>
            <person name="Henrissat B."/>
            <person name="Hsieh H.M."/>
            <person name="Youens-Clark K."/>
            <person name="Lutzoni F."/>
            <person name="Miadlikowska J."/>
            <person name="Eastwood D.C."/>
            <person name="Hamelin R.C."/>
            <person name="Grigoriev I.V."/>
            <person name="U'Ren J.M."/>
        </authorList>
    </citation>
    <scope>NUCLEOTIDE SEQUENCE [LARGE SCALE GENOMIC DNA]</scope>
    <source>
        <strain evidence="1 2">ER1909</strain>
    </source>
</reference>
<sequence length="201" mass="21211">MAEKSAPSPAQPSITIDAPASAYTPQQEGVTGEKQPQISGLTQEESSHDTQNLSAQNLSAQNLSAQNLSAPNLNASNMNAPNMNALNSNALNSNVLSDDKGPQISTGPNPPVITPLHMLTEKPTRIECPFCRQRAMTRVTKEGTSTQTLAGVVLCLFCVCLACLPCVGGWCENVNIFCSSCNNRVATIPHDGPLSLAPVPR</sequence>
<protein>
    <submittedName>
        <fullName evidence="1">Uncharacterized protein</fullName>
    </submittedName>
</protein>
<evidence type="ECO:0000313" key="1">
    <source>
        <dbReference type="EMBL" id="KAI6080657.1"/>
    </source>
</evidence>
<keyword evidence="2" id="KW-1185">Reference proteome</keyword>
<dbReference type="EMBL" id="MU394429">
    <property type="protein sequence ID" value="KAI6080657.1"/>
    <property type="molecule type" value="Genomic_DNA"/>
</dbReference>
<accession>A0ACC0CJN4</accession>
<comment type="caution">
    <text evidence="1">The sequence shown here is derived from an EMBL/GenBank/DDBJ whole genome shotgun (WGS) entry which is preliminary data.</text>
</comment>
<evidence type="ECO:0000313" key="2">
    <source>
        <dbReference type="Proteomes" id="UP001497680"/>
    </source>
</evidence>
<dbReference type="Proteomes" id="UP001497680">
    <property type="component" value="Unassembled WGS sequence"/>
</dbReference>
<proteinExistence type="predicted"/>